<keyword evidence="1" id="KW-0812">Transmembrane</keyword>
<dbReference type="EMBL" id="JMIY01000007">
    <property type="protein sequence ID" value="KCZ70687.1"/>
    <property type="molecule type" value="Genomic_DNA"/>
</dbReference>
<gene>
    <name evidence="3" type="ORF">ANME2D_02710</name>
</gene>
<dbReference type="Proteomes" id="UP000027153">
    <property type="component" value="Unassembled WGS sequence"/>
</dbReference>
<organism evidence="3 4">
    <name type="scientific">Candidatus Methanoperedens nitratireducens</name>
    <dbReference type="NCBI Taxonomy" id="1392998"/>
    <lineage>
        <taxon>Archaea</taxon>
        <taxon>Methanobacteriati</taxon>
        <taxon>Methanobacteriota</taxon>
        <taxon>Stenosarchaea group</taxon>
        <taxon>Methanomicrobia</taxon>
        <taxon>Methanosarcinales</taxon>
        <taxon>ANME-2 cluster</taxon>
        <taxon>Candidatus Methanoperedentaceae</taxon>
        <taxon>Candidatus Methanoperedens</taxon>
    </lineage>
</organism>
<feature type="transmembrane region" description="Helical" evidence="1">
    <location>
        <begin position="1310"/>
        <end position="1330"/>
    </location>
</feature>
<dbReference type="InterPro" id="IPR013783">
    <property type="entry name" value="Ig-like_fold"/>
</dbReference>
<dbReference type="InterPro" id="IPR006457">
    <property type="entry name" value="S_layer-rel_Mac"/>
</dbReference>
<dbReference type="SUPFAM" id="SSF49464">
    <property type="entry name" value="Carboxypeptidase regulatory domain-like"/>
    <property type="match status" value="1"/>
</dbReference>
<keyword evidence="1" id="KW-1133">Transmembrane helix</keyword>
<evidence type="ECO:0000313" key="3">
    <source>
        <dbReference type="EMBL" id="KCZ70687.1"/>
    </source>
</evidence>
<dbReference type="Gene3D" id="2.60.40.4190">
    <property type="match status" value="2"/>
</dbReference>
<sequence length="1369" mass="149115">MRIKGFITGIAFVLLMVLSTIYLTMAAAQDITITVISPANNSAINGTFEFSATVIDTLDDITKVEFFYKNESIPWMNFLTNTTVLSPGTYNYSTALDTTILANGTYQLNVTVTDDNSTNNTKSDTSTFFVVANAPPTAAQESFNFSITADADSKTTKPNINATYTLTINHTGDNETDIIELEVTNENAAAIASLSETSITLSKGVPVNVFLNVTNESEGSFKVTVNATSAGNPAIAKSISTTTNVVSPFNVSLTVVPPSTKIVPPGVNGTYTLTLTNIGEQTDSYNLTIENNPIQAVLSQSNITNLANGSSIDISLNVSSPTDGTFIVNVTATSINNPNKTASVLTTTEVKTIHDLVLDVTPAHRQVSLKENATFTIEITNTGNVNDNFTITTNDTRAILSKENTGSLQPSEKGTLSMNFSSSTSGNFTIRINATSQENSSIFKTQDVTIFVPPKFFFKGNRIWDGGRPDEFSTTYTWNPMSFSGFYYDFRDNVGSEEITITLGNHNDRNIDRDDLTYTTKPEEVSFGYSNFGKYEVIGFMAEKYFAGYTGNTTVANTRPRTNFDGISVLSQGQLHKVLIDDDTQRTVSVGSTLTLKEGYVLKAKDIDMGARTMLISLLKDGDEVDSTPLSAGETYVYTKRVGSVSDLPLIIARFDNVFSGQEIQAAFLKGMFQISESATTVKNGNRFGRMEVTSVDKDKIEMKNKDTISLSEGRTEDVMGDIKIVVAGNSSVVRFALSVEKTGKFEVRSTVYREDDTVDIWTPYNFGMNIGKTSIGFYYDLDDGIGSESLKLDEPLTSRTIKDGKLIYTTKPEEVSFGYSNFGKYQVIGFMAEKYFAGYTGNTDIADTRPRTNFAGKSVLSQGQLHKVLIDDDTQRTISVGGTLTLKEGYVLKAKDIDMGARTMLISLLKDGGEVDSTPLSAGETYVYTKRVGSVSDLPLIMVRFESVFSGQEIQAAFLRGMFQISESATTIKGGDKFDRMEVSNVNENEIEMSNYGSISLDKGRTENLMGNIKLKVADSDTLRFYFAVDVSPEMVANQLIIDAPAKATAGDAIKIKVTAGGNVVEGASISIDPVIGQIADKTDSDGVLNYTLPRTMKGTYNITADMLGYLKTSKSIEVLEYIELRLSIDAPAKADQFETITIRVMHNGTPVSGATVAYDNVTIGTTDSEGTLNYKLETSGTHTISASKDGYITVSRDIEVRMPFSEYKALDINVTPDVVFTNQEVVIRSNITNTGTKADTLPVDLIINNTVVDTMSVTLAPGDIKEINFTRKAKRLISSEEDTLPGNYTIEILGQKGLVEVKEEPTNYLLIGIIATGLGVIIIYILTAKNMIDLETIRSNMNMETIRRKLNLDAVKELLVRSGKKGA</sequence>
<comment type="caution">
    <text evidence="3">The sequence shown here is derived from an EMBL/GenBank/DDBJ whole genome shotgun (WGS) entry which is preliminary data.</text>
</comment>
<dbReference type="InterPro" id="IPR008969">
    <property type="entry name" value="CarboxyPept-like_regulatory"/>
</dbReference>
<evidence type="ECO:0000313" key="4">
    <source>
        <dbReference type="Proteomes" id="UP000027153"/>
    </source>
</evidence>
<protein>
    <submittedName>
        <fullName evidence="3">S-layer-related duplication domain</fullName>
    </submittedName>
</protein>
<accession>A0A062UZU2</accession>
<dbReference type="Gene3D" id="2.60.40.1120">
    <property type="entry name" value="Carboxypeptidase-like, regulatory domain"/>
    <property type="match status" value="2"/>
</dbReference>
<dbReference type="NCBIfam" id="TIGR01567">
    <property type="entry name" value="S_layer_rel_Mac"/>
    <property type="match status" value="2"/>
</dbReference>
<keyword evidence="4" id="KW-1185">Reference proteome</keyword>
<evidence type="ECO:0000259" key="2">
    <source>
        <dbReference type="Pfam" id="PF07752"/>
    </source>
</evidence>
<dbReference type="PATRIC" id="fig|1392998.3.peg.3008"/>
<dbReference type="OrthoDB" id="240412at2157"/>
<dbReference type="RefSeq" id="WP_052368924.1">
    <property type="nucleotide sequence ID" value="NZ_JMIY01000007.1"/>
</dbReference>
<keyword evidence="1" id="KW-0472">Membrane</keyword>
<feature type="domain" description="S-layer family duplication" evidence="2">
    <location>
        <begin position="760"/>
        <end position="1020"/>
    </location>
</feature>
<name>A0A062UZU2_9EURY</name>
<feature type="domain" description="S-layer family duplication" evidence="2">
    <location>
        <begin position="473"/>
        <end position="728"/>
    </location>
</feature>
<reference evidence="3 4" key="1">
    <citation type="journal article" date="2013" name="Nature">
        <title>Anaerobic oxidation of methane coupled to nitrate reduction in a novel archaeal lineage.</title>
        <authorList>
            <person name="Haroon M.F."/>
            <person name="Hu S."/>
            <person name="Shi Y."/>
            <person name="Imelfort M."/>
            <person name="Keller J."/>
            <person name="Hugenholtz P."/>
            <person name="Yuan Z."/>
            <person name="Tyson G.W."/>
        </authorList>
    </citation>
    <scope>NUCLEOTIDE SEQUENCE [LARGE SCALE GENOMIC DNA]</scope>
    <source>
        <strain evidence="3 4">ANME-2d</strain>
    </source>
</reference>
<dbReference type="Gene3D" id="2.60.98.40">
    <property type="match status" value="2"/>
</dbReference>
<evidence type="ECO:0000256" key="1">
    <source>
        <dbReference type="SAM" id="Phobius"/>
    </source>
</evidence>
<dbReference type="Pfam" id="PF07752">
    <property type="entry name" value="S-layer"/>
    <property type="match status" value="2"/>
</dbReference>
<dbReference type="Gene3D" id="2.60.40.10">
    <property type="entry name" value="Immunoglobulins"/>
    <property type="match status" value="2"/>
</dbReference>
<proteinExistence type="predicted"/>